<dbReference type="PROSITE" id="PS50043">
    <property type="entry name" value="HTH_LUXR_2"/>
    <property type="match status" value="1"/>
</dbReference>
<dbReference type="PANTHER" id="PTHR44688:SF16">
    <property type="entry name" value="DNA-BINDING TRANSCRIPTIONAL ACTIVATOR DEVR_DOSR"/>
    <property type="match status" value="1"/>
</dbReference>
<evidence type="ECO:0000313" key="5">
    <source>
        <dbReference type="EMBL" id="MFD2420655.1"/>
    </source>
</evidence>
<keyword evidence="6" id="KW-1185">Reference proteome</keyword>
<dbReference type="Gene3D" id="3.40.50.2300">
    <property type="match status" value="1"/>
</dbReference>
<keyword evidence="2" id="KW-0238">DNA-binding</keyword>
<evidence type="ECO:0000256" key="2">
    <source>
        <dbReference type="ARBA" id="ARBA00023125"/>
    </source>
</evidence>
<evidence type="ECO:0000313" key="6">
    <source>
        <dbReference type="Proteomes" id="UP001597417"/>
    </source>
</evidence>
<keyword evidence="1" id="KW-0805">Transcription regulation</keyword>
<dbReference type="SUPFAM" id="SSF46894">
    <property type="entry name" value="C-terminal effector domain of the bipartite response regulators"/>
    <property type="match status" value="1"/>
</dbReference>
<keyword evidence="3" id="KW-0804">Transcription</keyword>
<dbReference type="InterPro" id="IPR000792">
    <property type="entry name" value="Tscrpt_reg_LuxR_C"/>
</dbReference>
<feature type="domain" description="HTH luxR-type" evidence="4">
    <location>
        <begin position="148"/>
        <end position="213"/>
    </location>
</feature>
<comment type="caution">
    <text evidence="5">The sequence shown here is derived from an EMBL/GenBank/DDBJ whole genome shotgun (WGS) entry which is preliminary data.</text>
</comment>
<dbReference type="EMBL" id="JBHUKR010000020">
    <property type="protein sequence ID" value="MFD2420655.1"/>
    <property type="molecule type" value="Genomic_DNA"/>
</dbReference>
<organism evidence="5 6">
    <name type="scientific">Amycolatopsis pigmentata</name>
    <dbReference type="NCBI Taxonomy" id="450801"/>
    <lineage>
        <taxon>Bacteria</taxon>
        <taxon>Bacillati</taxon>
        <taxon>Actinomycetota</taxon>
        <taxon>Actinomycetes</taxon>
        <taxon>Pseudonocardiales</taxon>
        <taxon>Pseudonocardiaceae</taxon>
        <taxon>Amycolatopsis</taxon>
    </lineage>
</organism>
<sequence length="215" mass="23167">MSSRIAWPDPRARSGQPRRALVRVAVRAADPLVHAGVVGELRTAAGVELTDDAAGADVVVAVAESGLRNLLSSPTRLVLVADNPRQAELWTAIEHGLVVMVPRAEATTQRLLRAISDAHHGRGDLPPEQLGGLLRGLSRLHEETLAPRELTLSGLSHRETDVVRLLSEGLDTAEIAARLSYSERTVKTILHGLLTRLGLRNRVHAVAHALRQGLI</sequence>
<dbReference type="InterPro" id="IPR016032">
    <property type="entry name" value="Sig_transdc_resp-reg_C-effctor"/>
</dbReference>
<evidence type="ECO:0000256" key="1">
    <source>
        <dbReference type="ARBA" id="ARBA00023015"/>
    </source>
</evidence>
<accession>A0ABW5G242</accession>
<dbReference type="PANTHER" id="PTHR44688">
    <property type="entry name" value="DNA-BINDING TRANSCRIPTIONAL ACTIVATOR DEVR_DOSR"/>
    <property type="match status" value="1"/>
</dbReference>
<name>A0ABW5G242_9PSEU</name>
<protein>
    <submittedName>
        <fullName evidence="5">Response regulator transcription factor</fullName>
    </submittedName>
</protein>
<gene>
    <name evidence="5" type="ORF">ACFSXZ_30435</name>
</gene>
<dbReference type="Proteomes" id="UP001597417">
    <property type="component" value="Unassembled WGS sequence"/>
</dbReference>
<dbReference type="CDD" id="cd06170">
    <property type="entry name" value="LuxR_C_like"/>
    <property type="match status" value="1"/>
</dbReference>
<evidence type="ECO:0000256" key="3">
    <source>
        <dbReference type="ARBA" id="ARBA00023163"/>
    </source>
</evidence>
<evidence type="ECO:0000259" key="4">
    <source>
        <dbReference type="PROSITE" id="PS50043"/>
    </source>
</evidence>
<dbReference type="SMART" id="SM00421">
    <property type="entry name" value="HTH_LUXR"/>
    <property type="match status" value="1"/>
</dbReference>
<dbReference type="Pfam" id="PF00196">
    <property type="entry name" value="GerE"/>
    <property type="match status" value="1"/>
</dbReference>
<proteinExistence type="predicted"/>
<reference evidence="6" key="1">
    <citation type="journal article" date="2019" name="Int. J. Syst. Evol. Microbiol.">
        <title>The Global Catalogue of Microorganisms (GCM) 10K type strain sequencing project: providing services to taxonomists for standard genome sequencing and annotation.</title>
        <authorList>
            <consortium name="The Broad Institute Genomics Platform"/>
            <consortium name="The Broad Institute Genome Sequencing Center for Infectious Disease"/>
            <person name="Wu L."/>
            <person name="Ma J."/>
        </authorList>
    </citation>
    <scope>NUCLEOTIDE SEQUENCE [LARGE SCALE GENOMIC DNA]</scope>
    <source>
        <strain evidence="6">CGMCC 4.7645</strain>
    </source>
</reference>
<dbReference type="RefSeq" id="WP_378268824.1">
    <property type="nucleotide sequence ID" value="NZ_JBHUKR010000020.1"/>
</dbReference>
<dbReference type="PRINTS" id="PR00038">
    <property type="entry name" value="HTHLUXR"/>
</dbReference>